<evidence type="ECO:0000256" key="1">
    <source>
        <dbReference type="ARBA" id="ARBA00004123"/>
    </source>
</evidence>
<dbReference type="GO" id="GO:0000294">
    <property type="term" value="P:nuclear-transcribed mRNA catabolic process, RNase MRP-dependent"/>
    <property type="evidence" value="ECO:0007669"/>
    <property type="project" value="TreeGrafter"/>
</dbReference>
<evidence type="ECO:0000256" key="2">
    <source>
        <dbReference type="ARBA" id="ARBA00022694"/>
    </source>
</evidence>
<dbReference type="InterPro" id="IPR014612">
    <property type="entry name" value="Pop7/Rpp20"/>
</dbReference>
<evidence type="ECO:0000313" key="5">
    <source>
        <dbReference type="EMBL" id="KAF7512257.1"/>
    </source>
</evidence>
<evidence type="ECO:0000313" key="6">
    <source>
        <dbReference type="Proteomes" id="UP000606974"/>
    </source>
</evidence>
<dbReference type="EMBL" id="JAACFV010000013">
    <property type="protein sequence ID" value="KAF7512257.1"/>
    <property type="molecule type" value="Genomic_DNA"/>
</dbReference>
<evidence type="ECO:0000256" key="3">
    <source>
        <dbReference type="ARBA" id="ARBA00023242"/>
    </source>
</evidence>
<dbReference type="GO" id="GO:0004526">
    <property type="term" value="F:ribonuclease P activity"/>
    <property type="evidence" value="ECO:0007669"/>
    <property type="project" value="TreeGrafter"/>
</dbReference>
<organism evidence="5 6">
    <name type="scientific">Endocarpon pusillum</name>
    <dbReference type="NCBI Taxonomy" id="364733"/>
    <lineage>
        <taxon>Eukaryota</taxon>
        <taxon>Fungi</taxon>
        <taxon>Dikarya</taxon>
        <taxon>Ascomycota</taxon>
        <taxon>Pezizomycotina</taxon>
        <taxon>Eurotiomycetes</taxon>
        <taxon>Chaetothyriomycetidae</taxon>
        <taxon>Verrucariales</taxon>
        <taxon>Verrucariaceae</taxon>
        <taxon>Endocarpon</taxon>
    </lineage>
</organism>
<name>A0A8H7ASP7_9EURO</name>
<dbReference type="GO" id="GO:0005655">
    <property type="term" value="C:nucleolar ribonuclease P complex"/>
    <property type="evidence" value="ECO:0007669"/>
    <property type="project" value="InterPro"/>
</dbReference>
<keyword evidence="3" id="KW-0539">Nucleus</keyword>
<dbReference type="Gene3D" id="3.30.110.20">
    <property type="entry name" value="Alba-like domain"/>
    <property type="match status" value="1"/>
</dbReference>
<dbReference type="PANTHER" id="PTHR28256:SF1">
    <property type="entry name" value="RIBONUCLEASES P_MRP PROTEIN SUBUNIT POP7"/>
    <property type="match status" value="1"/>
</dbReference>
<accession>A0A8H7ASP7</accession>
<comment type="caution">
    <text evidence="5">The sequence shown here is derived from an EMBL/GenBank/DDBJ whole genome shotgun (WGS) entry which is preliminary data.</text>
</comment>
<reference evidence="5" key="1">
    <citation type="submission" date="2020-02" db="EMBL/GenBank/DDBJ databases">
        <authorList>
            <person name="Palmer J.M."/>
        </authorList>
    </citation>
    <scope>NUCLEOTIDE SEQUENCE</scope>
    <source>
        <strain evidence="5">EPUS1.4</strain>
        <tissue evidence="5">Thallus</tissue>
    </source>
</reference>
<gene>
    <name evidence="5" type="ORF">GJ744_001825</name>
</gene>
<evidence type="ECO:0000256" key="4">
    <source>
        <dbReference type="SAM" id="MobiDB-lite"/>
    </source>
</evidence>
<feature type="region of interest" description="Disordered" evidence="4">
    <location>
        <begin position="1"/>
        <end position="48"/>
    </location>
</feature>
<feature type="compositionally biased region" description="Basic residues" evidence="4">
    <location>
        <begin position="245"/>
        <end position="254"/>
    </location>
</feature>
<dbReference type="OrthoDB" id="5416589at2759"/>
<keyword evidence="2" id="KW-0819">tRNA processing</keyword>
<dbReference type="GO" id="GO:0006364">
    <property type="term" value="P:rRNA processing"/>
    <property type="evidence" value="ECO:0007669"/>
    <property type="project" value="TreeGrafter"/>
</dbReference>
<dbReference type="Proteomes" id="UP000606974">
    <property type="component" value="Unassembled WGS sequence"/>
</dbReference>
<keyword evidence="6" id="KW-1185">Reference proteome</keyword>
<dbReference type="PANTHER" id="PTHR28256">
    <property type="entry name" value="RIBONUCLEASES P/MRP PROTEIN SUBUNIT POP7"/>
    <property type="match status" value="1"/>
</dbReference>
<dbReference type="GO" id="GO:0000172">
    <property type="term" value="C:ribonuclease MRP complex"/>
    <property type="evidence" value="ECO:0007669"/>
    <property type="project" value="InterPro"/>
</dbReference>
<comment type="subcellular location">
    <subcellularLocation>
        <location evidence="1">Nucleus</location>
    </subcellularLocation>
</comment>
<dbReference type="GO" id="GO:0001682">
    <property type="term" value="P:tRNA 5'-leader removal"/>
    <property type="evidence" value="ECO:0007669"/>
    <property type="project" value="InterPro"/>
</dbReference>
<dbReference type="AlphaFoldDB" id="A0A8H7ASP7"/>
<dbReference type="GO" id="GO:0034965">
    <property type="term" value="P:intronic box C/D snoRNA processing"/>
    <property type="evidence" value="ECO:0007669"/>
    <property type="project" value="TreeGrafter"/>
</dbReference>
<dbReference type="InterPro" id="IPR020241">
    <property type="entry name" value="RNase_P/MRP_Pop7_fungi"/>
</dbReference>
<dbReference type="InterPro" id="IPR036882">
    <property type="entry name" value="Alba-like_dom_sf"/>
</dbReference>
<feature type="region of interest" description="Disordered" evidence="4">
    <location>
        <begin position="215"/>
        <end position="257"/>
    </location>
</feature>
<dbReference type="GO" id="GO:0000171">
    <property type="term" value="F:ribonuclease MRP activity"/>
    <property type="evidence" value="ECO:0007669"/>
    <property type="project" value="TreeGrafter"/>
</dbReference>
<sequence>MAQTNTRPLFNKDPTKGVKSKASKTSSSLLADINFERKNKPQPRLPPNHKIQKRPITHPPIAAPYAGPNVQKVVYVSKHTPIMAAVKRVRKLLDQAEKRNLQKEGVLGTGKRTGNIAAAAQTKSRTKQEEVLVKGSGRAIEQAAKVGEWFMRHAEDGGWLVDVRAGSVKVIDDIVEDSSAKVETVQTVCDEDENTSQFETLCNSAEKDHVHVPKENMDHKLGNGDNPSEGDEHASHVVETAPKQKAPRHKKRKRSMYDADDVPEARTRFIHAVEIAVSLKG</sequence>
<dbReference type="GO" id="GO:0003723">
    <property type="term" value="F:RNA binding"/>
    <property type="evidence" value="ECO:0007669"/>
    <property type="project" value="TreeGrafter"/>
</dbReference>
<dbReference type="Pfam" id="PF12328">
    <property type="entry name" value="Rpp20"/>
    <property type="match status" value="1"/>
</dbReference>
<proteinExistence type="predicted"/>
<protein>
    <submittedName>
        <fullName evidence="5">Uncharacterized protein</fullName>
    </submittedName>
</protein>